<keyword evidence="1" id="KW-0472">Membrane</keyword>
<dbReference type="RefSeq" id="WP_019438025.1">
    <property type="nucleotide sequence ID" value="NZ_ALNR01000202.1"/>
</dbReference>
<protein>
    <submittedName>
        <fullName evidence="2">Uncharacterized protein</fullName>
    </submittedName>
</protein>
<dbReference type="AlphaFoldDB" id="A0AA34WUM8"/>
<reference evidence="2 3" key="2">
    <citation type="submission" date="2014-11" db="EMBL/GenBank/DDBJ databases">
        <title>Draft genome sequence of the solvent-tolerant Pseudomonas putida S12 including megaplasmid pTTS12.</title>
        <authorList>
            <person name="Wierckx N."/>
            <person name="Nijkamp J."/>
            <person name="Ballerstedt H."/>
            <person name="Siezen R.J."/>
            <person name="Wels M."/>
            <person name="de Ridder D."/>
            <person name="de Winde J.H."/>
            <person name="Ruijssenaars H.J."/>
        </authorList>
    </citation>
    <scope>NUCLEOTIDE SEQUENCE [LARGE SCALE GENOMIC DNA]</scope>
    <source>
        <strain evidence="2 3">S12</strain>
        <plasmid evidence="2 3">pTTS12</plasmid>
    </source>
</reference>
<proteinExistence type="predicted"/>
<reference evidence="2 3" key="1">
    <citation type="submission" date="2014-11" db="EMBL/GenBank/DDBJ databases">
        <title>Complete genome sequence of Pseudomonas putida S12 including megaplasmid pTTS12.</title>
        <authorList>
            <person name="Kuepper J."/>
            <person name="Ruijssenaars H.J."/>
            <person name="Blank L.M."/>
            <person name="de Winde J.H."/>
            <person name="Wierckx N."/>
        </authorList>
    </citation>
    <scope>NUCLEOTIDE SEQUENCE [LARGE SCALE GENOMIC DNA]</scope>
    <source>
        <strain evidence="2 3">S12</strain>
        <plasmid evidence="2 3">pTTS12</plasmid>
    </source>
</reference>
<dbReference type="EMBL" id="CP009975">
    <property type="protein sequence ID" value="AJA17062.1"/>
    <property type="molecule type" value="Genomic_DNA"/>
</dbReference>
<geneLocation type="plasmid" evidence="2 3">
    <name>pTTS12</name>
</geneLocation>
<dbReference type="Proteomes" id="UP000017753">
    <property type="component" value="Plasmid pTTS12"/>
</dbReference>
<keyword evidence="2" id="KW-0614">Plasmid</keyword>
<sequence length="77" mass="8476">METQPFNRSTPKSADDYRKERNIKNVVLVIVIAMISLGVILNLLAWSDIGRPYTTEAGIWIGSLGVGIGWFAGKVLN</sequence>
<feature type="transmembrane region" description="Helical" evidence="1">
    <location>
        <begin position="57"/>
        <end position="76"/>
    </location>
</feature>
<organism evidence="2 3">
    <name type="scientific">Pseudomonas putida S12</name>
    <dbReference type="NCBI Taxonomy" id="1215087"/>
    <lineage>
        <taxon>Bacteria</taxon>
        <taxon>Pseudomonadati</taxon>
        <taxon>Pseudomonadota</taxon>
        <taxon>Gammaproteobacteria</taxon>
        <taxon>Pseudomonadales</taxon>
        <taxon>Pseudomonadaceae</taxon>
        <taxon>Pseudomonas</taxon>
    </lineage>
</organism>
<evidence type="ECO:0000313" key="3">
    <source>
        <dbReference type="Proteomes" id="UP000017753"/>
    </source>
</evidence>
<keyword evidence="1" id="KW-0812">Transmembrane</keyword>
<feature type="transmembrane region" description="Helical" evidence="1">
    <location>
        <begin position="26"/>
        <end position="45"/>
    </location>
</feature>
<evidence type="ECO:0000313" key="2">
    <source>
        <dbReference type="EMBL" id="AJA17062.1"/>
    </source>
</evidence>
<accession>A0AA34WUM8</accession>
<gene>
    <name evidence="2" type="ORF">RPPX_27375</name>
</gene>
<evidence type="ECO:0000256" key="1">
    <source>
        <dbReference type="SAM" id="Phobius"/>
    </source>
</evidence>
<keyword evidence="1" id="KW-1133">Transmembrane helix</keyword>
<name>A0AA34WUM8_PSEPU</name>